<gene>
    <name evidence="1" type="ORF">NQ176_g5139</name>
</gene>
<evidence type="ECO:0000313" key="1">
    <source>
        <dbReference type="EMBL" id="KAJ2976110.1"/>
    </source>
</evidence>
<sequence length="306" mass="32793">MTDIAGATPAANGASPFEKNNASASAKSTASSRKSLDAQPSTHYHSLFTDLLSWKNPRNSGIAYGSIVTLILATRYFDIIRWAFKLSWMTLAVTVTAEIAGKLVINNGLASQLRPRRYYTLSRDTVDGIVGDVHELANFFIIEGQRILFAENVGVSAAACVAAFISYFLVKLVPYWALAILSTTLAFFVPLVYAANKELIDENLQIASDAINAQTAQVRDAAQKQADQLTSLGKQYAGDYTGKVQDMIRGRPAPTASSTVAETKATAKAKTPEFPSAPTEEPVATKAAAETTELPTAPEEEPLIAA</sequence>
<evidence type="ECO:0000313" key="2">
    <source>
        <dbReference type="Proteomes" id="UP001143910"/>
    </source>
</evidence>
<reference evidence="1" key="1">
    <citation type="submission" date="2022-08" db="EMBL/GenBank/DDBJ databases">
        <title>Genome Sequence of Lecanicillium fungicola.</title>
        <authorList>
            <person name="Buettner E."/>
        </authorList>
    </citation>
    <scope>NUCLEOTIDE SEQUENCE</scope>
    <source>
        <strain evidence="1">Babe33</strain>
    </source>
</reference>
<name>A0ACC1N9Z6_9HYPO</name>
<keyword evidence="2" id="KW-1185">Reference proteome</keyword>
<protein>
    <submittedName>
        <fullName evidence="1">Uncharacterized protein</fullName>
    </submittedName>
</protein>
<dbReference type="EMBL" id="JANJQO010000620">
    <property type="protein sequence ID" value="KAJ2976110.1"/>
    <property type="molecule type" value="Genomic_DNA"/>
</dbReference>
<proteinExistence type="predicted"/>
<comment type="caution">
    <text evidence="1">The sequence shown here is derived from an EMBL/GenBank/DDBJ whole genome shotgun (WGS) entry which is preliminary data.</text>
</comment>
<dbReference type="Proteomes" id="UP001143910">
    <property type="component" value="Unassembled WGS sequence"/>
</dbReference>
<organism evidence="1 2">
    <name type="scientific">Zarea fungicola</name>
    <dbReference type="NCBI Taxonomy" id="93591"/>
    <lineage>
        <taxon>Eukaryota</taxon>
        <taxon>Fungi</taxon>
        <taxon>Dikarya</taxon>
        <taxon>Ascomycota</taxon>
        <taxon>Pezizomycotina</taxon>
        <taxon>Sordariomycetes</taxon>
        <taxon>Hypocreomycetidae</taxon>
        <taxon>Hypocreales</taxon>
        <taxon>Cordycipitaceae</taxon>
        <taxon>Zarea</taxon>
    </lineage>
</organism>
<accession>A0ACC1N9Z6</accession>